<gene>
    <name evidence="2" type="ORF">CURHAP_LOCUS15097</name>
</gene>
<proteinExistence type="predicted"/>
<dbReference type="AlphaFoldDB" id="A0A6J5U042"/>
<sequence length="121" mass="13511">MASNIEGMLQMIKPGFQTRKPRMRVMKHPQAFQFRIPESEPEECDLMDEDELYAYSYEPVALSCSEIKPCSPCEASSSTEGSSALHSVCAPSLDDEDDEGESHDLDEINSPQSGLCLWSFN</sequence>
<evidence type="ECO:0000313" key="2">
    <source>
        <dbReference type="EMBL" id="CAB4269516.1"/>
    </source>
</evidence>
<accession>A0A6J5U042</accession>
<feature type="compositionally biased region" description="Polar residues" evidence="1">
    <location>
        <begin position="74"/>
        <end position="85"/>
    </location>
</feature>
<dbReference type="EMBL" id="CAEKDK010000002">
    <property type="protein sequence ID" value="CAB4269516.1"/>
    <property type="molecule type" value="Genomic_DNA"/>
</dbReference>
<name>A0A6J5U042_PRUAR</name>
<evidence type="ECO:0000313" key="3">
    <source>
        <dbReference type="Proteomes" id="UP000507222"/>
    </source>
</evidence>
<organism evidence="2 3">
    <name type="scientific">Prunus armeniaca</name>
    <name type="common">Apricot</name>
    <name type="synonym">Armeniaca vulgaris</name>
    <dbReference type="NCBI Taxonomy" id="36596"/>
    <lineage>
        <taxon>Eukaryota</taxon>
        <taxon>Viridiplantae</taxon>
        <taxon>Streptophyta</taxon>
        <taxon>Embryophyta</taxon>
        <taxon>Tracheophyta</taxon>
        <taxon>Spermatophyta</taxon>
        <taxon>Magnoliopsida</taxon>
        <taxon>eudicotyledons</taxon>
        <taxon>Gunneridae</taxon>
        <taxon>Pentapetalae</taxon>
        <taxon>rosids</taxon>
        <taxon>fabids</taxon>
        <taxon>Rosales</taxon>
        <taxon>Rosaceae</taxon>
        <taxon>Amygdaloideae</taxon>
        <taxon>Amygdaleae</taxon>
        <taxon>Prunus</taxon>
    </lineage>
</organism>
<evidence type="ECO:0000256" key="1">
    <source>
        <dbReference type="SAM" id="MobiDB-lite"/>
    </source>
</evidence>
<protein>
    <submittedName>
        <fullName evidence="2">Uncharacterized protein</fullName>
    </submittedName>
</protein>
<dbReference type="Proteomes" id="UP000507222">
    <property type="component" value="Unassembled WGS sequence"/>
</dbReference>
<feature type="region of interest" description="Disordered" evidence="1">
    <location>
        <begin position="71"/>
        <end position="121"/>
    </location>
</feature>
<reference evidence="2 3" key="1">
    <citation type="submission" date="2020-05" db="EMBL/GenBank/DDBJ databases">
        <authorList>
            <person name="Campoy J."/>
            <person name="Schneeberger K."/>
            <person name="Spophaly S."/>
        </authorList>
    </citation>
    <scope>NUCLEOTIDE SEQUENCE [LARGE SCALE GENOMIC DNA]</scope>
    <source>
        <strain evidence="2">PruArmRojPasFocal</strain>
    </source>
</reference>